<evidence type="ECO:0000313" key="2">
    <source>
        <dbReference type="EMBL" id="OBZ76841.1"/>
    </source>
</evidence>
<sequence length="117" mass="13292">MEQTVQDTLQEAEKYTTPAADPSSHLIILLRDPADLPAYSLLLTMSIQHCISNPHSLWRWNGAARRRKTPLVLGIKTYSTRQVLRPRFREAGSPEVAEYDGRDRYMSGPMSSIPPLR</sequence>
<organism evidence="2 3">
    <name type="scientific">Grifola frondosa</name>
    <name type="common">Maitake</name>
    <name type="synonym">Polyporus frondosus</name>
    <dbReference type="NCBI Taxonomy" id="5627"/>
    <lineage>
        <taxon>Eukaryota</taxon>
        <taxon>Fungi</taxon>
        <taxon>Dikarya</taxon>
        <taxon>Basidiomycota</taxon>
        <taxon>Agaricomycotina</taxon>
        <taxon>Agaricomycetes</taxon>
        <taxon>Polyporales</taxon>
        <taxon>Grifolaceae</taxon>
        <taxon>Grifola</taxon>
    </lineage>
</organism>
<feature type="region of interest" description="Disordered" evidence="1">
    <location>
        <begin position="95"/>
        <end position="117"/>
    </location>
</feature>
<dbReference type="AlphaFoldDB" id="A0A1C7MIS8"/>
<accession>A0A1C7MIS8</accession>
<dbReference type="Proteomes" id="UP000092993">
    <property type="component" value="Unassembled WGS sequence"/>
</dbReference>
<dbReference type="EMBL" id="LUGG01000003">
    <property type="protein sequence ID" value="OBZ76841.1"/>
    <property type="molecule type" value="Genomic_DNA"/>
</dbReference>
<comment type="caution">
    <text evidence="2">The sequence shown here is derived from an EMBL/GenBank/DDBJ whole genome shotgun (WGS) entry which is preliminary data.</text>
</comment>
<reference evidence="2 3" key="1">
    <citation type="submission" date="2016-03" db="EMBL/GenBank/DDBJ databases">
        <title>Whole genome sequencing of Grifola frondosa 9006-11.</title>
        <authorList>
            <person name="Min B."/>
            <person name="Park H."/>
            <person name="Kim J.-G."/>
            <person name="Cho H."/>
            <person name="Oh Y.-L."/>
            <person name="Kong W.-S."/>
            <person name="Choi I.-G."/>
        </authorList>
    </citation>
    <scope>NUCLEOTIDE SEQUENCE [LARGE SCALE GENOMIC DNA]</scope>
    <source>
        <strain evidence="2 3">9006-11</strain>
    </source>
</reference>
<gene>
    <name evidence="2" type="ORF">A0H81_03015</name>
</gene>
<proteinExistence type="predicted"/>
<evidence type="ECO:0000256" key="1">
    <source>
        <dbReference type="SAM" id="MobiDB-lite"/>
    </source>
</evidence>
<keyword evidence="3" id="KW-1185">Reference proteome</keyword>
<name>A0A1C7MIS8_GRIFR</name>
<protein>
    <submittedName>
        <fullName evidence="2">Uncharacterized protein</fullName>
    </submittedName>
</protein>
<evidence type="ECO:0000313" key="3">
    <source>
        <dbReference type="Proteomes" id="UP000092993"/>
    </source>
</evidence>